<feature type="modified residue" description="N6-lipoyllysine" evidence="3 4">
    <location>
        <position position="63"/>
    </location>
</feature>
<comment type="subunit">
    <text evidence="3">The glycine cleavage system is composed of four proteins: P, T, L and H.</text>
</comment>
<sequence>MDFPEEFKYTEEHEWVLVEGEVVTVGITDFAQDSLGDVVFVELPEVGIKVEAGKVFGVVESVKAVSDIYSPVTGEVVEVNEELPDTPEILNTSPYEDGWMIKVRLSDPAELEDLLDAASYQEFIEED</sequence>
<keyword evidence="7" id="KW-1185">Reference proteome</keyword>
<dbReference type="RefSeq" id="WP_040095092.1">
    <property type="nucleotide sequence ID" value="NZ_JWJD01000001.1"/>
</dbReference>
<dbReference type="PROSITE" id="PS00189">
    <property type="entry name" value="LIPOYL"/>
    <property type="match status" value="1"/>
</dbReference>
<dbReference type="CDD" id="cd06848">
    <property type="entry name" value="GCS_H"/>
    <property type="match status" value="1"/>
</dbReference>
<evidence type="ECO:0000256" key="2">
    <source>
        <dbReference type="ARBA" id="ARBA00022823"/>
    </source>
</evidence>
<dbReference type="GO" id="GO:0005960">
    <property type="term" value="C:glycine cleavage complex"/>
    <property type="evidence" value="ECO:0007669"/>
    <property type="project" value="InterPro"/>
</dbReference>
<evidence type="ECO:0000259" key="5">
    <source>
        <dbReference type="PROSITE" id="PS50968"/>
    </source>
</evidence>
<dbReference type="NCBIfam" id="NF002270">
    <property type="entry name" value="PRK01202.1"/>
    <property type="match status" value="1"/>
</dbReference>
<proteinExistence type="inferred from homology"/>
<dbReference type="GO" id="GO:0009249">
    <property type="term" value="P:protein lipoylation"/>
    <property type="evidence" value="ECO:0007669"/>
    <property type="project" value="TreeGrafter"/>
</dbReference>
<feature type="domain" description="Lipoyl-binding" evidence="5">
    <location>
        <begin position="22"/>
        <end position="104"/>
    </location>
</feature>
<dbReference type="GO" id="GO:0005829">
    <property type="term" value="C:cytosol"/>
    <property type="evidence" value="ECO:0007669"/>
    <property type="project" value="TreeGrafter"/>
</dbReference>
<accession>A0A0C2DV19</accession>
<keyword evidence="2 3" id="KW-0450">Lipoyl</keyword>
<dbReference type="HAMAP" id="MF_00272">
    <property type="entry name" value="GcvH"/>
    <property type="match status" value="1"/>
</dbReference>
<name>A0A0C2DV19_9BACT</name>
<dbReference type="PROSITE" id="PS50968">
    <property type="entry name" value="BIOTINYL_LIPOYL"/>
    <property type="match status" value="1"/>
</dbReference>
<dbReference type="AlphaFoldDB" id="A0A0C2DV19"/>
<dbReference type="InterPro" id="IPR017453">
    <property type="entry name" value="GCV_H_sub"/>
</dbReference>
<dbReference type="SUPFAM" id="SSF51230">
    <property type="entry name" value="Single hybrid motif"/>
    <property type="match status" value="1"/>
</dbReference>
<dbReference type="InterPro" id="IPR002930">
    <property type="entry name" value="GCV_H"/>
</dbReference>
<dbReference type="Pfam" id="PF01597">
    <property type="entry name" value="GCV_H"/>
    <property type="match status" value="1"/>
</dbReference>
<evidence type="ECO:0000256" key="3">
    <source>
        <dbReference type="HAMAP-Rule" id="MF_00272"/>
    </source>
</evidence>
<dbReference type="PANTHER" id="PTHR11715">
    <property type="entry name" value="GLYCINE CLEAVAGE SYSTEM H PROTEIN"/>
    <property type="match status" value="1"/>
</dbReference>
<evidence type="ECO:0000256" key="1">
    <source>
        <dbReference type="ARBA" id="ARBA00009249"/>
    </source>
</evidence>
<evidence type="ECO:0000256" key="4">
    <source>
        <dbReference type="PIRSR" id="PIRSR617453-50"/>
    </source>
</evidence>
<dbReference type="PANTHER" id="PTHR11715:SF3">
    <property type="entry name" value="GLYCINE CLEAVAGE SYSTEM H PROTEIN-RELATED"/>
    <property type="match status" value="1"/>
</dbReference>
<dbReference type="InterPro" id="IPR000089">
    <property type="entry name" value="Biotin_lipoyl"/>
</dbReference>
<comment type="cofactor">
    <cofactor evidence="3">
        <name>(R)-lipoate</name>
        <dbReference type="ChEBI" id="CHEBI:83088"/>
    </cofactor>
    <text evidence="3">Binds 1 lipoyl cofactor covalently.</text>
</comment>
<protein>
    <recommendedName>
        <fullName evidence="3">Glycine cleavage system H protein</fullName>
    </recommendedName>
</protein>
<comment type="caution">
    <text evidence="6">The sequence shown here is derived from an EMBL/GenBank/DDBJ whole genome shotgun (WGS) entry which is preliminary data.</text>
</comment>
<evidence type="ECO:0000313" key="6">
    <source>
        <dbReference type="EMBL" id="KIH77274.1"/>
    </source>
</evidence>
<dbReference type="InterPro" id="IPR033753">
    <property type="entry name" value="GCV_H/Fam206"/>
</dbReference>
<dbReference type="Proteomes" id="UP000035068">
    <property type="component" value="Unassembled WGS sequence"/>
</dbReference>
<comment type="similarity">
    <text evidence="1 3">Belongs to the GcvH family.</text>
</comment>
<dbReference type="EMBL" id="JWJD01000001">
    <property type="protein sequence ID" value="KIH77274.1"/>
    <property type="molecule type" value="Genomic_DNA"/>
</dbReference>
<dbReference type="InterPro" id="IPR003016">
    <property type="entry name" value="2-oxoA_DH_lipoyl-BS"/>
</dbReference>
<reference evidence="6 7" key="1">
    <citation type="submission" date="2014-12" db="EMBL/GenBank/DDBJ databases">
        <title>Genomes of Geoalkalibacter ferrihydriticus and Geoalkalibacter subterraneus, two haloalkaliphilic metal-reducing members of the Geobacteraceae.</title>
        <authorList>
            <person name="Badalamenti J.P."/>
            <person name="Torres C.I."/>
            <person name="Krajmalnik-Brown R."/>
            <person name="Bond D.R."/>
        </authorList>
    </citation>
    <scope>NUCLEOTIDE SEQUENCE [LARGE SCALE GENOMIC DNA]</scope>
    <source>
        <strain evidence="6 7">DSM 17813</strain>
    </source>
</reference>
<gene>
    <name evidence="3" type="primary">gcvH</name>
    <name evidence="6" type="ORF">GFER_00465</name>
</gene>
<dbReference type="GO" id="GO:0019464">
    <property type="term" value="P:glycine decarboxylation via glycine cleavage system"/>
    <property type="evidence" value="ECO:0007669"/>
    <property type="project" value="UniProtKB-UniRule"/>
</dbReference>
<organism evidence="6 7">
    <name type="scientific">Geoalkalibacter ferrihydriticus DSM 17813</name>
    <dbReference type="NCBI Taxonomy" id="1121915"/>
    <lineage>
        <taxon>Bacteria</taxon>
        <taxon>Pseudomonadati</taxon>
        <taxon>Thermodesulfobacteriota</taxon>
        <taxon>Desulfuromonadia</taxon>
        <taxon>Desulfuromonadales</taxon>
        <taxon>Geoalkalibacteraceae</taxon>
        <taxon>Geoalkalibacter</taxon>
    </lineage>
</organism>
<dbReference type="InterPro" id="IPR011053">
    <property type="entry name" value="Single_hybrid_motif"/>
</dbReference>
<dbReference type="Gene3D" id="2.40.50.100">
    <property type="match status" value="1"/>
</dbReference>
<comment type="function">
    <text evidence="3">The glycine cleavage system catalyzes the degradation of glycine. The H protein shuttles the methylamine group of glycine from the P protein to the T protein.</text>
</comment>
<evidence type="ECO:0000313" key="7">
    <source>
        <dbReference type="Proteomes" id="UP000035068"/>
    </source>
</evidence>
<dbReference type="NCBIfam" id="TIGR00527">
    <property type="entry name" value="gcvH"/>
    <property type="match status" value="1"/>
</dbReference>